<proteinExistence type="predicted"/>
<evidence type="ECO:0000313" key="4">
    <source>
        <dbReference type="EMBL" id="MCM5681944.1"/>
    </source>
</evidence>
<evidence type="ECO:0000259" key="2">
    <source>
        <dbReference type="Pfam" id="PF01557"/>
    </source>
</evidence>
<evidence type="ECO:0000256" key="1">
    <source>
        <dbReference type="ARBA" id="ARBA00022723"/>
    </source>
</evidence>
<evidence type="ECO:0000259" key="3">
    <source>
        <dbReference type="Pfam" id="PF10370"/>
    </source>
</evidence>
<keyword evidence="1" id="KW-0479">Metal-binding</keyword>
<keyword evidence="4" id="KW-0378">Hydrolase</keyword>
<accession>A0ABT0YU56</accession>
<dbReference type="Pfam" id="PF10370">
    <property type="entry name" value="Rv2993c-like_N"/>
    <property type="match status" value="1"/>
</dbReference>
<feature type="domain" description="Rv2993c-like N-terminal" evidence="3">
    <location>
        <begin position="4"/>
        <end position="52"/>
    </location>
</feature>
<gene>
    <name evidence="4" type="ORF">M8A51_20640</name>
</gene>
<dbReference type="PANTHER" id="PTHR11820">
    <property type="entry name" value="ACYLPYRUVASE"/>
    <property type="match status" value="1"/>
</dbReference>
<protein>
    <submittedName>
        <fullName evidence="4">Fumarylacetoacetate hydrolase family protein</fullName>
    </submittedName>
</protein>
<dbReference type="InterPro" id="IPR011234">
    <property type="entry name" value="Fumarylacetoacetase-like_C"/>
</dbReference>
<dbReference type="SUPFAM" id="SSF56529">
    <property type="entry name" value="FAH"/>
    <property type="match status" value="1"/>
</dbReference>
<comment type="caution">
    <text evidence="4">The sequence shown here is derived from an EMBL/GenBank/DDBJ whole genome shotgun (WGS) entry which is preliminary data.</text>
</comment>
<dbReference type="InterPro" id="IPR036663">
    <property type="entry name" value="Fumarylacetoacetase_C_sf"/>
</dbReference>
<keyword evidence="5" id="KW-1185">Reference proteome</keyword>
<dbReference type="PANTHER" id="PTHR11820:SF7">
    <property type="entry name" value="ACYLPYRUVASE FAHD1, MITOCHONDRIAL"/>
    <property type="match status" value="1"/>
</dbReference>
<organism evidence="4 5">
    <name type="scientific">Caldimonas mangrovi</name>
    <dbReference type="NCBI Taxonomy" id="2944811"/>
    <lineage>
        <taxon>Bacteria</taxon>
        <taxon>Pseudomonadati</taxon>
        <taxon>Pseudomonadota</taxon>
        <taxon>Betaproteobacteria</taxon>
        <taxon>Burkholderiales</taxon>
        <taxon>Sphaerotilaceae</taxon>
        <taxon>Caldimonas</taxon>
    </lineage>
</organism>
<evidence type="ECO:0000313" key="5">
    <source>
        <dbReference type="Proteomes" id="UP001165541"/>
    </source>
</evidence>
<name>A0ABT0YU56_9BURK</name>
<dbReference type="EMBL" id="JAMKFE010000015">
    <property type="protein sequence ID" value="MCM5681944.1"/>
    <property type="molecule type" value="Genomic_DNA"/>
</dbReference>
<dbReference type="RefSeq" id="WP_251780425.1">
    <property type="nucleotide sequence ID" value="NZ_JAMKFE010000015.1"/>
</dbReference>
<sequence length="261" mass="28558">MQQRWMRYSLEGLIGFGTLEGDRVHEHRGELFGEHEPTGRVFALADAQVLMPTQPSKVVAMWNNFGELRTKLKLALPEEPLYLLKAPNSWAAHGDPIREPRTPAKVVFEGELGIVIGKRCSAVPEDQALAHVFGYTCGNDVTVADILFRDASFAQWTRAKGLDTFCPLGPVVATGLDPDTLRVKTLLDGQVRQDYPISDMTFPVQRLVSLISFDMTLLPGDVILCGTSVGVGSMRPGSVVEVEIDGIGRLANRYGAPGDRP</sequence>
<reference evidence="4" key="1">
    <citation type="submission" date="2022-05" db="EMBL/GenBank/DDBJ databases">
        <title>Schlegelella sp. nov., isolated from mangrove soil.</title>
        <authorList>
            <person name="Liu Y."/>
            <person name="Ge X."/>
            <person name="Liu W."/>
        </authorList>
    </citation>
    <scope>NUCLEOTIDE SEQUENCE</scope>
    <source>
        <strain evidence="4">S2-27</strain>
    </source>
</reference>
<dbReference type="Gene3D" id="3.90.850.10">
    <property type="entry name" value="Fumarylacetoacetase-like, C-terminal domain"/>
    <property type="match status" value="1"/>
</dbReference>
<dbReference type="Pfam" id="PF01557">
    <property type="entry name" value="FAA_hydrolase"/>
    <property type="match status" value="1"/>
</dbReference>
<feature type="domain" description="Fumarylacetoacetase-like C-terminal" evidence="2">
    <location>
        <begin position="57"/>
        <end position="253"/>
    </location>
</feature>
<dbReference type="InterPro" id="IPR018833">
    <property type="entry name" value="Rv2993c-like_N"/>
</dbReference>
<dbReference type="Proteomes" id="UP001165541">
    <property type="component" value="Unassembled WGS sequence"/>
</dbReference>
<dbReference type="GO" id="GO:0016787">
    <property type="term" value="F:hydrolase activity"/>
    <property type="evidence" value="ECO:0007669"/>
    <property type="project" value="UniProtKB-KW"/>
</dbReference>